<evidence type="ECO:0000256" key="2">
    <source>
        <dbReference type="SAM" id="Coils"/>
    </source>
</evidence>
<feature type="compositionally biased region" description="Polar residues" evidence="3">
    <location>
        <begin position="760"/>
        <end position="772"/>
    </location>
</feature>
<evidence type="ECO:0000313" key="8">
    <source>
        <dbReference type="EMBL" id="CDS02910.1"/>
    </source>
</evidence>
<dbReference type="SUPFAM" id="SSF48097">
    <property type="entry name" value="Regulator of G-protein signaling, RGS"/>
    <property type="match status" value="1"/>
</dbReference>
<feature type="domain" description="PXA" evidence="7">
    <location>
        <begin position="113"/>
        <end position="304"/>
    </location>
</feature>
<dbReference type="InterPro" id="IPR036871">
    <property type="entry name" value="PX_dom_sf"/>
</dbReference>
<dbReference type="Gene3D" id="3.30.1520.10">
    <property type="entry name" value="Phox-like domain"/>
    <property type="match status" value="1"/>
</dbReference>
<dbReference type="Gene3D" id="1.10.167.10">
    <property type="entry name" value="Regulator of G-protein Signalling 4, domain 2"/>
    <property type="match status" value="1"/>
</dbReference>
<feature type="domain" description="PX" evidence="6">
    <location>
        <begin position="1026"/>
        <end position="1144"/>
    </location>
</feature>
<dbReference type="SUPFAM" id="SSF64268">
    <property type="entry name" value="PX domain"/>
    <property type="match status" value="1"/>
</dbReference>
<dbReference type="InterPro" id="IPR001683">
    <property type="entry name" value="PX_dom"/>
</dbReference>
<evidence type="ECO:0008006" key="9">
    <source>
        <dbReference type="Google" id="ProtNLM"/>
    </source>
</evidence>
<sequence>MHTASLESLRTPSILLVLLIVVAPLGFLWPSTFQYVLWAIALILTTVLALVFFNIVVLLVYIRYFLSPTKHKPQDFKPLRFASERIWTKIEQQRQQENDDGTNTPPLDVAPESKEVSDAFEQLLSYVLRDFIDYWFVYVAGPHEISFRKKVDELIRLSVVALKKRLEEADLVGILVNRLVPIITAHISDFRAAEIALRGRSLERSVTQSDELDLLLASQFRNGRLHSALTTAAVTTKPTEVVHLRKVIEHVMPYVMDQKELSSTPVAILIREIVSCAILQPVIDMVADPDYWNQTIDTYLGQAIREQRMVHKLREVLNRHSTEIDLEEALAAAKPQPSPINGGPRRPSRNRSRPELLQASSLSSIFDQTDDTFSRIRMGKRSFQEFLRMIEEEKNLLELKRVRNDIVTQLRKKRVQIHDRDPEEVIDGERVADIIIYLNRLSVAKKRVDKRIALLTGQTYDKGFGRTFFGGSPRRRSEAFPSQPFGYSLDDILANPAGLSYFMEFMDRRGDIMKLQFWLIIEGFKKSEPSALSAATFLQDVNMVYTMYLMESAPHRIILPNPLADDLYEAISRAEHAIQDSPLEIPNAVQRMRLRLYEIQRHVFYQLEKDHFPYFKRSDLYFKFLASTPNVIQEPSIPEDMCIDVTPSNQSSSGSIVNIRPMPLQRTSSASMNKNKTWDDVPLDQAYRAESDTEISKGNRVKQQDQVEKSARGHVRTISETAHGGIARILEWGKTSANDWWSGSEWQDKPNGTDMDEENSNSGSSPRQSLESFDTDDLSTGEEDNQPTTAVDEHIPQQDDIPLPTPSESRHPLVRTNTVKAVEAELQSIIDWDDNTTTTDDNGKIGKRKISSGSSTVSLSPPSTPSPKKQFSSPLLLRDPRGAKSTTAMPVQLGVTLQSWTSSTGSSVIREISDDSQGLAMSSEQVNDDVQQHQHTKSATTNVHLAPPGDLMLSSAIERLSDEVEKLMQQQAIVDQLIKKAEANNMEEKLRILKKSKAMFRQEIQQLEYQKSQYETQESENVLIPHRTRVSVISSTIGNDAAGDFALYVIEIQQLGIEGNYNSGWMVARRYSEFFALHTKLKERYPIVKSLDFPAKWPLLRLQKGFVEGRRTTLERYLRRLLEDRDICQSRELRAFLSQQSLREHEKVNDVAPSRSTTMKSSDLLKQQLQPSSSTSSTTSSKSFQRSAAAAAGIHDATLPTEQALQTGFMRNIYKSVAEGIDDLSVAPSMLDFITQQLVGKQFVGFIDEETTTKEDGTTSVPADFVDPLKAQAEEATNLTESLCDLFVEMFELKEKNNWLRRQALVIILQQILGGTIERRLRDTVVFLESEPMIVFYLRKIVDSLWPDGQSLTFKPPRQPDEKQRTKEAANRKLSTWLPDLIGQMVGRQNARRGARRLFTVLQNKRLNQDLLYTLFDEIVSALFPEIDLSSCKV</sequence>
<feature type="region of interest" description="Disordered" evidence="3">
    <location>
        <begin position="332"/>
        <end position="354"/>
    </location>
</feature>
<feature type="region of interest" description="Disordered" evidence="3">
    <location>
        <begin position="833"/>
        <end position="879"/>
    </location>
</feature>
<feature type="compositionally biased region" description="Acidic residues" evidence="3">
    <location>
        <begin position="773"/>
        <end position="785"/>
    </location>
</feature>
<comment type="similarity">
    <text evidence="1">Belongs to the sorting nexin family.</text>
</comment>
<evidence type="ECO:0000259" key="5">
    <source>
        <dbReference type="PROSITE" id="PS50132"/>
    </source>
</evidence>
<dbReference type="Pfam" id="PF02194">
    <property type="entry name" value="PXA"/>
    <property type="match status" value="1"/>
</dbReference>
<dbReference type="PROSITE" id="PS51207">
    <property type="entry name" value="PXA"/>
    <property type="match status" value="1"/>
</dbReference>
<keyword evidence="4" id="KW-0812">Transmembrane</keyword>
<dbReference type="Pfam" id="PF00787">
    <property type="entry name" value="PX"/>
    <property type="match status" value="1"/>
</dbReference>
<feature type="region of interest" description="Disordered" evidence="3">
    <location>
        <begin position="741"/>
        <end position="811"/>
    </location>
</feature>
<evidence type="ECO:0000256" key="4">
    <source>
        <dbReference type="SAM" id="Phobius"/>
    </source>
</evidence>
<accession>A0A077W7Y7</accession>
<dbReference type="Pfam" id="PF08628">
    <property type="entry name" value="Nexin_C"/>
    <property type="match status" value="1"/>
</dbReference>
<keyword evidence="2" id="KW-0175">Coiled coil</keyword>
<organism evidence="8">
    <name type="scientific">Lichtheimia ramosa</name>
    <dbReference type="NCBI Taxonomy" id="688394"/>
    <lineage>
        <taxon>Eukaryota</taxon>
        <taxon>Fungi</taxon>
        <taxon>Fungi incertae sedis</taxon>
        <taxon>Mucoromycota</taxon>
        <taxon>Mucoromycotina</taxon>
        <taxon>Mucoromycetes</taxon>
        <taxon>Mucorales</taxon>
        <taxon>Lichtheimiaceae</taxon>
        <taxon>Lichtheimia</taxon>
    </lineage>
</organism>
<reference evidence="8" key="1">
    <citation type="journal article" date="2014" name="Genome Announc.">
        <title>De novo whole-genome sequence and genome annotation of Lichtheimia ramosa.</title>
        <authorList>
            <person name="Linde J."/>
            <person name="Schwartze V."/>
            <person name="Binder U."/>
            <person name="Lass-Florl C."/>
            <person name="Voigt K."/>
            <person name="Horn F."/>
        </authorList>
    </citation>
    <scope>NUCLEOTIDE SEQUENCE</scope>
    <source>
        <strain evidence="8">JMRC FSU:6197</strain>
    </source>
</reference>
<dbReference type="InterPro" id="IPR003114">
    <property type="entry name" value="Phox_assoc"/>
</dbReference>
<keyword evidence="4" id="KW-0472">Membrane</keyword>
<dbReference type="GO" id="GO:0035091">
    <property type="term" value="F:phosphatidylinositol binding"/>
    <property type="evidence" value="ECO:0007669"/>
    <property type="project" value="InterPro"/>
</dbReference>
<gene>
    <name evidence="8" type="ORF">LRAMOSA00312</name>
</gene>
<keyword evidence="4" id="KW-1133">Transmembrane helix</keyword>
<dbReference type="PANTHER" id="PTHR22775">
    <property type="entry name" value="SORTING NEXIN"/>
    <property type="match status" value="1"/>
</dbReference>
<dbReference type="SMART" id="SM00315">
    <property type="entry name" value="RGS"/>
    <property type="match status" value="1"/>
</dbReference>
<feature type="region of interest" description="Disordered" evidence="3">
    <location>
        <begin position="92"/>
        <end position="111"/>
    </location>
</feature>
<feature type="domain" description="RGS" evidence="5">
    <location>
        <begin position="488"/>
        <end position="625"/>
    </location>
</feature>
<feature type="compositionally biased region" description="Basic and acidic residues" evidence="3">
    <location>
        <begin position="690"/>
        <end position="711"/>
    </location>
</feature>
<evidence type="ECO:0000259" key="7">
    <source>
        <dbReference type="PROSITE" id="PS51207"/>
    </source>
</evidence>
<dbReference type="EMBL" id="LK023313">
    <property type="protein sequence ID" value="CDS02910.1"/>
    <property type="molecule type" value="Genomic_DNA"/>
</dbReference>
<dbReference type="InterPro" id="IPR013937">
    <property type="entry name" value="Sorting_nexin_C"/>
</dbReference>
<dbReference type="InterPro" id="IPR044926">
    <property type="entry name" value="RGS_subdomain_2"/>
</dbReference>
<feature type="compositionally biased region" description="Low complexity" evidence="3">
    <location>
        <begin position="1160"/>
        <end position="1183"/>
    </location>
</feature>
<name>A0A077W7Y7_9FUNG</name>
<feature type="compositionally biased region" description="Low complexity" evidence="3">
    <location>
        <begin position="851"/>
        <end position="874"/>
    </location>
</feature>
<evidence type="ECO:0000259" key="6">
    <source>
        <dbReference type="PROSITE" id="PS50195"/>
    </source>
</evidence>
<dbReference type="PANTHER" id="PTHR22775:SF3">
    <property type="entry name" value="SORTING NEXIN-13"/>
    <property type="match status" value="1"/>
</dbReference>
<feature type="region of interest" description="Disordered" evidence="3">
    <location>
        <begin position="690"/>
        <end position="719"/>
    </location>
</feature>
<protein>
    <recommendedName>
        <fullName evidence="9">PXA domain-containing protein</fullName>
    </recommendedName>
</protein>
<dbReference type="Pfam" id="PF00615">
    <property type="entry name" value="RGS"/>
    <property type="match status" value="1"/>
</dbReference>
<proteinExistence type="inferred from homology"/>
<dbReference type="PROSITE" id="PS50132">
    <property type="entry name" value="RGS"/>
    <property type="match status" value="1"/>
</dbReference>
<feature type="transmembrane region" description="Helical" evidence="4">
    <location>
        <begin position="12"/>
        <end position="29"/>
    </location>
</feature>
<dbReference type="InterPro" id="IPR016137">
    <property type="entry name" value="RGS"/>
</dbReference>
<dbReference type="SMART" id="SM00313">
    <property type="entry name" value="PXA"/>
    <property type="match status" value="1"/>
</dbReference>
<dbReference type="InterPro" id="IPR036305">
    <property type="entry name" value="RGS_sf"/>
</dbReference>
<evidence type="ECO:0000256" key="3">
    <source>
        <dbReference type="SAM" id="MobiDB-lite"/>
    </source>
</evidence>
<feature type="region of interest" description="Disordered" evidence="3">
    <location>
        <begin position="1147"/>
        <end position="1184"/>
    </location>
</feature>
<evidence type="ECO:0000256" key="1">
    <source>
        <dbReference type="ARBA" id="ARBA00010883"/>
    </source>
</evidence>
<dbReference type="SMART" id="SM00312">
    <property type="entry name" value="PX"/>
    <property type="match status" value="1"/>
</dbReference>
<dbReference type="OrthoDB" id="120967at2759"/>
<feature type="coiled-coil region" evidence="2">
    <location>
        <begin position="957"/>
        <end position="1017"/>
    </location>
</feature>
<dbReference type="PROSITE" id="PS50195">
    <property type="entry name" value="PX"/>
    <property type="match status" value="1"/>
</dbReference>
<feature type="transmembrane region" description="Helical" evidence="4">
    <location>
        <begin position="35"/>
        <end position="62"/>
    </location>
</feature>